<protein>
    <submittedName>
        <fullName evidence="2 3">Uncharacterized protein</fullName>
    </submittedName>
</protein>
<evidence type="ECO:0000256" key="1">
    <source>
        <dbReference type="SAM" id="Coils"/>
    </source>
</evidence>
<evidence type="ECO:0000313" key="4">
    <source>
        <dbReference type="Proteomes" id="UP000014760"/>
    </source>
</evidence>
<reference evidence="2 4" key="2">
    <citation type="journal article" date="2013" name="Nature">
        <title>Insights into bilaterian evolution from three spiralian genomes.</title>
        <authorList>
            <person name="Simakov O."/>
            <person name="Marletaz F."/>
            <person name="Cho S.J."/>
            <person name="Edsinger-Gonzales E."/>
            <person name="Havlak P."/>
            <person name="Hellsten U."/>
            <person name="Kuo D.H."/>
            <person name="Larsson T."/>
            <person name="Lv J."/>
            <person name="Arendt D."/>
            <person name="Savage R."/>
            <person name="Osoegawa K."/>
            <person name="de Jong P."/>
            <person name="Grimwood J."/>
            <person name="Chapman J.A."/>
            <person name="Shapiro H."/>
            <person name="Aerts A."/>
            <person name="Otillar R.P."/>
            <person name="Terry A.Y."/>
            <person name="Boore J.L."/>
            <person name="Grigoriev I.V."/>
            <person name="Lindberg D.R."/>
            <person name="Seaver E.C."/>
            <person name="Weisblat D.A."/>
            <person name="Putnam N.H."/>
            <person name="Rokhsar D.S."/>
        </authorList>
    </citation>
    <scope>NUCLEOTIDE SEQUENCE</scope>
    <source>
        <strain evidence="2 4">I ESC-2004</strain>
    </source>
</reference>
<evidence type="ECO:0000313" key="2">
    <source>
        <dbReference type="EMBL" id="ELT97393.1"/>
    </source>
</evidence>
<reference evidence="3" key="3">
    <citation type="submission" date="2015-06" db="UniProtKB">
        <authorList>
            <consortium name="EnsemblMetazoa"/>
        </authorList>
    </citation>
    <scope>IDENTIFICATION</scope>
</reference>
<dbReference type="EnsemblMetazoa" id="CapteT205434">
    <property type="protein sequence ID" value="CapteP205434"/>
    <property type="gene ID" value="CapteG205434"/>
</dbReference>
<dbReference type="HOGENOM" id="CLU_1295479_0_0_1"/>
<dbReference type="Proteomes" id="UP000014760">
    <property type="component" value="Unassembled WGS sequence"/>
</dbReference>
<evidence type="ECO:0000313" key="3">
    <source>
        <dbReference type="EnsemblMetazoa" id="CapteP205434"/>
    </source>
</evidence>
<keyword evidence="1" id="KW-0175">Coiled coil</keyword>
<dbReference type="EMBL" id="KB308566">
    <property type="protein sequence ID" value="ELT97393.1"/>
    <property type="molecule type" value="Genomic_DNA"/>
</dbReference>
<reference evidence="4" key="1">
    <citation type="submission" date="2012-12" db="EMBL/GenBank/DDBJ databases">
        <authorList>
            <person name="Hellsten U."/>
            <person name="Grimwood J."/>
            <person name="Chapman J.A."/>
            <person name="Shapiro H."/>
            <person name="Aerts A."/>
            <person name="Otillar R.P."/>
            <person name="Terry A.Y."/>
            <person name="Boore J.L."/>
            <person name="Simakov O."/>
            <person name="Marletaz F."/>
            <person name="Cho S.-J."/>
            <person name="Edsinger-Gonzales E."/>
            <person name="Havlak P."/>
            <person name="Kuo D.-H."/>
            <person name="Larsson T."/>
            <person name="Lv J."/>
            <person name="Arendt D."/>
            <person name="Savage R."/>
            <person name="Osoegawa K."/>
            <person name="de Jong P."/>
            <person name="Lindberg D.R."/>
            <person name="Seaver E.C."/>
            <person name="Weisblat D.A."/>
            <person name="Putnam N.H."/>
            <person name="Grigoriev I.V."/>
            <person name="Rokhsar D.S."/>
        </authorList>
    </citation>
    <scope>NUCLEOTIDE SEQUENCE</scope>
    <source>
        <strain evidence="4">I ESC-2004</strain>
    </source>
</reference>
<keyword evidence="4" id="KW-1185">Reference proteome</keyword>
<dbReference type="EMBL" id="AMQN01010908">
    <property type="status" value="NOT_ANNOTATED_CDS"/>
    <property type="molecule type" value="Genomic_DNA"/>
</dbReference>
<feature type="coiled-coil region" evidence="1">
    <location>
        <begin position="186"/>
        <end position="213"/>
    </location>
</feature>
<sequence>MAEQQQVIKQSHFSPLAAVSNFVKFVTHEWVSRKLEEGVDPSSLAKQLKGNENLGYSNYQESSLGKQFTGEELEANLLEVLCLNVDEEEAISSDLPYRNEKDIYEAMDHKKASLSSKLAAARRARQAEQAKTLLPALLKDPSSLVEKRVVHHVHNPGEAAECCVVILKRFRVAAILDYGGHLGFDLDQNKKKIEVLQQKTKRLKEKTADLEQF</sequence>
<organism evidence="2">
    <name type="scientific">Capitella teleta</name>
    <name type="common">Polychaete worm</name>
    <dbReference type="NCBI Taxonomy" id="283909"/>
    <lineage>
        <taxon>Eukaryota</taxon>
        <taxon>Metazoa</taxon>
        <taxon>Spiralia</taxon>
        <taxon>Lophotrochozoa</taxon>
        <taxon>Annelida</taxon>
        <taxon>Polychaeta</taxon>
        <taxon>Sedentaria</taxon>
        <taxon>Scolecida</taxon>
        <taxon>Capitellidae</taxon>
        <taxon>Capitella</taxon>
    </lineage>
</organism>
<accession>R7TU19</accession>
<gene>
    <name evidence="2" type="ORF">CAPTEDRAFT_205434</name>
</gene>
<proteinExistence type="predicted"/>
<dbReference type="AlphaFoldDB" id="R7TU19"/>
<name>R7TU19_CAPTE</name>